<gene>
    <name evidence="2" type="ORF">HMPREF1120_00397</name>
</gene>
<dbReference type="EMBL" id="JH226130">
    <property type="protein sequence ID" value="EHY52181.1"/>
    <property type="molecule type" value="Genomic_DNA"/>
</dbReference>
<dbReference type="eggNOG" id="ENOG502T1TY">
    <property type="taxonomic scope" value="Eukaryota"/>
</dbReference>
<dbReference type="Proteomes" id="UP000007304">
    <property type="component" value="Unassembled WGS sequence"/>
</dbReference>
<dbReference type="VEuPathDB" id="FungiDB:HMPREF1120_00397"/>
<evidence type="ECO:0000313" key="2">
    <source>
        <dbReference type="EMBL" id="EHY52181.1"/>
    </source>
</evidence>
<name>H6BN56_EXODN</name>
<keyword evidence="1" id="KW-0472">Membrane</keyword>
<accession>H6BN56</accession>
<evidence type="ECO:0008006" key="4">
    <source>
        <dbReference type="Google" id="ProtNLM"/>
    </source>
</evidence>
<evidence type="ECO:0000313" key="3">
    <source>
        <dbReference type="Proteomes" id="UP000007304"/>
    </source>
</evidence>
<reference evidence="2" key="1">
    <citation type="submission" date="2011-07" db="EMBL/GenBank/DDBJ databases">
        <title>The Genome Sequence of Exophiala (Wangiella) dermatitidis NIH/UT8656.</title>
        <authorList>
            <consortium name="The Broad Institute Genome Sequencing Platform"/>
            <person name="Cuomo C."/>
            <person name="Wang Z."/>
            <person name="Hunicke-Smith S."/>
            <person name="Szanislo P.J."/>
            <person name="Earl A."/>
            <person name="Young S.K."/>
            <person name="Zeng Q."/>
            <person name="Gargeya S."/>
            <person name="Fitzgerald M."/>
            <person name="Haas B."/>
            <person name="Abouelleil A."/>
            <person name="Alvarado L."/>
            <person name="Arachchi H.M."/>
            <person name="Berlin A."/>
            <person name="Brown A."/>
            <person name="Chapman S.B."/>
            <person name="Chen Z."/>
            <person name="Dunbar C."/>
            <person name="Freedman E."/>
            <person name="Gearin G."/>
            <person name="Gellesch M."/>
            <person name="Goldberg J."/>
            <person name="Griggs A."/>
            <person name="Gujja S."/>
            <person name="Heiman D."/>
            <person name="Howarth C."/>
            <person name="Larson L."/>
            <person name="Lui A."/>
            <person name="MacDonald P.J.P."/>
            <person name="Montmayeur A."/>
            <person name="Murphy C."/>
            <person name="Neiman D."/>
            <person name="Pearson M."/>
            <person name="Priest M."/>
            <person name="Roberts A."/>
            <person name="Saif S."/>
            <person name="Shea T."/>
            <person name="Shenoy N."/>
            <person name="Sisk P."/>
            <person name="Stolte C."/>
            <person name="Sykes S."/>
            <person name="Wortman J."/>
            <person name="Nusbaum C."/>
            <person name="Birren B."/>
        </authorList>
    </citation>
    <scope>NUCLEOTIDE SEQUENCE</scope>
    <source>
        <strain evidence="2">NIH/UT8656</strain>
    </source>
</reference>
<sequence length="115" mass="12967">MPPNKPPASGSNPVPEPLLTRLIVAPVLFVSFLISLFLIDRQTYASIFGRSPSKDGYYHSHQRKLAKREMDEAFQMRRKVIVALCALSAVSLAIVAWGIESLWTVWRFRASPPTR</sequence>
<dbReference type="AlphaFoldDB" id="H6BN56"/>
<keyword evidence="1" id="KW-0812">Transmembrane</keyword>
<protein>
    <recommendedName>
        <fullName evidence="4">Transmembrane protein</fullName>
    </recommendedName>
</protein>
<evidence type="ECO:0000256" key="1">
    <source>
        <dbReference type="SAM" id="Phobius"/>
    </source>
</evidence>
<dbReference type="HOGENOM" id="CLU_2176975_0_0_1"/>
<feature type="transmembrane region" description="Helical" evidence="1">
    <location>
        <begin position="80"/>
        <end position="99"/>
    </location>
</feature>
<keyword evidence="1" id="KW-1133">Transmembrane helix</keyword>
<dbReference type="RefSeq" id="XP_009152642.1">
    <property type="nucleotide sequence ID" value="XM_009154394.1"/>
</dbReference>
<dbReference type="InParanoid" id="H6BN56"/>
<keyword evidence="3" id="KW-1185">Reference proteome</keyword>
<dbReference type="OMA" id="WAVESIW"/>
<dbReference type="GeneID" id="20305036"/>
<feature type="transmembrane region" description="Helical" evidence="1">
    <location>
        <begin position="20"/>
        <end position="39"/>
    </location>
</feature>
<organism evidence="2 3">
    <name type="scientific">Exophiala dermatitidis (strain ATCC 34100 / CBS 525.76 / NIH/UT8656)</name>
    <name type="common">Black yeast</name>
    <name type="synonym">Wangiella dermatitidis</name>
    <dbReference type="NCBI Taxonomy" id="858893"/>
    <lineage>
        <taxon>Eukaryota</taxon>
        <taxon>Fungi</taxon>
        <taxon>Dikarya</taxon>
        <taxon>Ascomycota</taxon>
        <taxon>Pezizomycotina</taxon>
        <taxon>Eurotiomycetes</taxon>
        <taxon>Chaetothyriomycetidae</taxon>
        <taxon>Chaetothyriales</taxon>
        <taxon>Herpotrichiellaceae</taxon>
        <taxon>Exophiala</taxon>
    </lineage>
</organism>
<proteinExistence type="predicted"/>